<keyword evidence="1" id="KW-1133">Transmembrane helix</keyword>
<sequence length="130" mass="14785">MSIIIRRKILTAIISSLIVALIFMVPGGFNLNGFAGLFYLNLMIVISYGVITSILSDWMSKKMFTSTYSREICSFLFHCFFGLVFLVLSLVSAISFYIVDRLLTKVKIEWWIVILALIIVILLFFIGITL</sequence>
<feature type="transmembrane region" description="Helical" evidence="1">
    <location>
        <begin position="9"/>
        <end position="29"/>
    </location>
</feature>
<dbReference type="EMBL" id="JBHUEK010000034">
    <property type="protein sequence ID" value="MFD1781697.1"/>
    <property type="molecule type" value="Genomic_DNA"/>
</dbReference>
<gene>
    <name evidence="2" type="ORF">ACFSFW_23915</name>
</gene>
<keyword evidence="1" id="KW-0472">Membrane</keyword>
<comment type="caution">
    <text evidence="2">The sequence shown here is derived from an EMBL/GenBank/DDBJ whole genome shotgun (WGS) entry which is preliminary data.</text>
</comment>
<protein>
    <submittedName>
        <fullName evidence="2">Uncharacterized protein</fullName>
    </submittedName>
</protein>
<keyword evidence="1" id="KW-0812">Transmembrane</keyword>
<dbReference type="RefSeq" id="WP_304217285.1">
    <property type="nucleotide sequence ID" value="NZ_JBHUEK010000034.1"/>
</dbReference>
<evidence type="ECO:0000256" key="1">
    <source>
        <dbReference type="SAM" id="Phobius"/>
    </source>
</evidence>
<feature type="transmembrane region" description="Helical" evidence="1">
    <location>
        <begin position="110"/>
        <end position="128"/>
    </location>
</feature>
<proteinExistence type="predicted"/>
<keyword evidence="3" id="KW-1185">Reference proteome</keyword>
<name>A0ABW4MUN8_9BACI</name>
<accession>A0ABW4MUN8</accession>
<feature type="transmembrane region" description="Helical" evidence="1">
    <location>
        <begin position="75"/>
        <end position="98"/>
    </location>
</feature>
<evidence type="ECO:0000313" key="2">
    <source>
        <dbReference type="EMBL" id="MFD1781697.1"/>
    </source>
</evidence>
<dbReference type="Proteomes" id="UP001597227">
    <property type="component" value="Unassembled WGS sequence"/>
</dbReference>
<reference evidence="3" key="1">
    <citation type="journal article" date="2019" name="Int. J. Syst. Evol. Microbiol.">
        <title>The Global Catalogue of Microorganisms (GCM) 10K type strain sequencing project: providing services to taxonomists for standard genome sequencing and annotation.</title>
        <authorList>
            <consortium name="The Broad Institute Genomics Platform"/>
            <consortium name="The Broad Institute Genome Sequencing Center for Infectious Disease"/>
            <person name="Wu L."/>
            <person name="Ma J."/>
        </authorList>
    </citation>
    <scope>NUCLEOTIDE SEQUENCE [LARGE SCALE GENOMIC DNA]</scope>
    <source>
        <strain evidence="3">CCUG 15531</strain>
    </source>
</reference>
<feature type="transmembrane region" description="Helical" evidence="1">
    <location>
        <begin position="35"/>
        <end position="55"/>
    </location>
</feature>
<evidence type="ECO:0000313" key="3">
    <source>
        <dbReference type="Proteomes" id="UP001597227"/>
    </source>
</evidence>
<organism evidence="2 3">
    <name type="scientific">Fredinandcohnia salidurans</name>
    <dbReference type="NCBI Taxonomy" id="2595041"/>
    <lineage>
        <taxon>Bacteria</taxon>
        <taxon>Bacillati</taxon>
        <taxon>Bacillota</taxon>
        <taxon>Bacilli</taxon>
        <taxon>Bacillales</taxon>
        <taxon>Bacillaceae</taxon>
        <taxon>Fredinandcohnia</taxon>
    </lineage>
</organism>